<feature type="compositionally biased region" description="Basic and acidic residues" evidence="1">
    <location>
        <begin position="41"/>
        <end position="55"/>
    </location>
</feature>
<accession>A0AAV7T9Z4</accession>
<feature type="region of interest" description="Disordered" evidence="1">
    <location>
        <begin position="29"/>
        <end position="96"/>
    </location>
</feature>
<comment type="caution">
    <text evidence="2">The sequence shown here is derived from an EMBL/GenBank/DDBJ whole genome shotgun (WGS) entry which is preliminary data.</text>
</comment>
<evidence type="ECO:0000256" key="1">
    <source>
        <dbReference type="SAM" id="MobiDB-lite"/>
    </source>
</evidence>
<proteinExistence type="predicted"/>
<reference evidence="2" key="1">
    <citation type="journal article" date="2022" name="bioRxiv">
        <title>Sequencing and chromosome-scale assembly of the giantPleurodeles waltlgenome.</title>
        <authorList>
            <person name="Brown T."/>
            <person name="Elewa A."/>
            <person name="Iarovenko S."/>
            <person name="Subramanian E."/>
            <person name="Araus A.J."/>
            <person name="Petzold A."/>
            <person name="Susuki M."/>
            <person name="Suzuki K.-i.T."/>
            <person name="Hayashi T."/>
            <person name="Toyoda A."/>
            <person name="Oliveira C."/>
            <person name="Osipova E."/>
            <person name="Leigh N.D."/>
            <person name="Simon A."/>
            <person name="Yun M.H."/>
        </authorList>
    </citation>
    <scope>NUCLEOTIDE SEQUENCE</scope>
    <source>
        <strain evidence="2">20211129_DDA</strain>
        <tissue evidence="2">Liver</tissue>
    </source>
</reference>
<evidence type="ECO:0000313" key="3">
    <source>
        <dbReference type="Proteomes" id="UP001066276"/>
    </source>
</evidence>
<sequence length="96" mass="9972">MWRGRRHLWMEAGLVEEALALLRRALRAAQGKGRSGPVKPGESRAARVPWREVQAEPRAAGRCTSTGGQKKRTSAADAPDGGCGATGLAPGAAAPS</sequence>
<keyword evidence="3" id="KW-1185">Reference proteome</keyword>
<dbReference type="AlphaFoldDB" id="A0AAV7T9Z4"/>
<organism evidence="2 3">
    <name type="scientific">Pleurodeles waltl</name>
    <name type="common">Iberian ribbed newt</name>
    <dbReference type="NCBI Taxonomy" id="8319"/>
    <lineage>
        <taxon>Eukaryota</taxon>
        <taxon>Metazoa</taxon>
        <taxon>Chordata</taxon>
        <taxon>Craniata</taxon>
        <taxon>Vertebrata</taxon>
        <taxon>Euteleostomi</taxon>
        <taxon>Amphibia</taxon>
        <taxon>Batrachia</taxon>
        <taxon>Caudata</taxon>
        <taxon>Salamandroidea</taxon>
        <taxon>Salamandridae</taxon>
        <taxon>Pleurodelinae</taxon>
        <taxon>Pleurodeles</taxon>
    </lineage>
</organism>
<gene>
    <name evidence="2" type="ORF">NDU88_005224</name>
</gene>
<evidence type="ECO:0000313" key="2">
    <source>
        <dbReference type="EMBL" id="KAJ1173388.1"/>
    </source>
</evidence>
<dbReference type="EMBL" id="JANPWB010000007">
    <property type="protein sequence ID" value="KAJ1173388.1"/>
    <property type="molecule type" value="Genomic_DNA"/>
</dbReference>
<feature type="compositionally biased region" description="Low complexity" evidence="1">
    <location>
        <begin position="86"/>
        <end position="96"/>
    </location>
</feature>
<name>A0AAV7T9Z4_PLEWA</name>
<protein>
    <submittedName>
        <fullName evidence="2">Uncharacterized protein</fullName>
    </submittedName>
</protein>
<dbReference type="Proteomes" id="UP001066276">
    <property type="component" value="Chromosome 4_1"/>
</dbReference>